<dbReference type="GO" id="GO:0006412">
    <property type="term" value="P:translation"/>
    <property type="evidence" value="ECO:0007669"/>
    <property type="project" value="InterPro"/>
</dbReference>
<dbReference type="Proteomes" id="UP000186817">
    <property type="component" value="Unassembled WGS sequence"/>
</dbReference>
<dbReference type="EMBL" id="LSRX01000102">
    <property type="protein sequence ID" value="OLQ09212.1"/>
    <property type="molecule type" value="Genomic_DNA"/>
</dbReference>
<dbReference type="Gene3D" id="3.90.930.12">
    <property type="entry name" value="Ribosomal protein L6, alpha-beta domain"/>
    <property type="match status" value="1"/>
</dbReference>
<dbReference type="SUPFAM" id="SSF56053">
    <property type="entry name" value="Ribosomal protein L6"/>
    <property type="match status" value="1"/>
</dbReference>
<name>A0A1Q9EP61_SYMMI</name>
<gene>
    <name evidence="1" type="ORF">AK812_SmicGene7206</name>
</gene>
<reference evidence="1 2" key="1">
    <citation type="submission" date="2016-02" db="EMBL/GenBank/DDBJ databases">
        <title>Genome analysis of coral dinoflagellate symbionts highlights evolutionary adaptations to a symbiotic lifestyle.</title>
        <authorList>
            <person name="Aranda M."/>
            <person name="Li Y."/>
            <person name="Liew Y.J."/>
            <person name="Baumgarten S."/>
            <person name="Simakov O."/>
            <person name="Wilson M."/>
            <person name="Piel J."/>
            <person name="Ashoor H."/>
            <person name="Bougouffa S."/>
            <person name="Bajic V.B."/>
            <person name="Ryu T."/>
            <person name="Ravasi T."/>
            <person name="Bayer T."/>
            <person name="Micklem G."/>
            <person name="Kim H."/>
            <person name="Bhak J."/>
            <person name="Lajeunesse T.C."/>
            <person name="Voolstra C.R."/>
        </authorList>
    </citation>
    <scope>NUCLEOTIDE SEQUENCE [LARGE SCALE GENOMIC DNA]</scope>
    <source>
        <strain evidence="1 2">CCMP2467</strain>
    </source>
</reference>
<organism evidence="1 2">
    <name type="scientific">Symbiodinium microadriaticum</name>
    <name type="common">Dinoflagellate</name>
    <name type="synonym">Zooxanthella microadriatica</name>
    <dbReference type="NCBI Taxonomy" id="2951"/>
    <lineage>
        <taxon>Eukaryota</taxon>
        <taxon>Sar</taxon>
        <taxon>Alveolata</taxon>
        <taxon>Dinophyceae</taxon>
        <taxon>Suessiales</taxon>
        <taxon>Symbiodiniaceae</taxon>
        <taxon>Symbiodinium</taxon>
    </lineage>
</organism>
<keyword evidence="2" id="KW-1185">Reference proteome</keyword>
<accession>A0A1Q9EP61</accession>
<dbReference type="InterPro" id="IPR036789">
    <property type="entry name" value="Ribosomal_uL6-like_a/b-dom_sf"/>
</dbReference>
<dbReference type="GO" id="GO:0019843">
    <property type="term" value="F:rRNA binding"/>
    <property type="evidence" value="ECO:0007669"/>
    <property type="project" value="InterPro"/>
</dbReference>
<evidence type="ECO:0000313" key="1">
    <source>
        <dbReference type="EMBL" id="OLQ09212.1"/>
    </source>
</evidence>
<dbReference type="AlphaFoldDB" id="A0A1Q9EP61"/>
<evidence type="ECO:0000313" key="2">
    <source>
        <dbReference type="Proteomes" id="UP000186817"/>
    </source>
</evidence>
<proteinExistence type="predicted"/>
<comment type="caution">
    <text evidence="1">The sequence shown here is derived from an EMBL/GenBank/DDBJ whole genome shotgun (WGS) entry which is preliminary data.</text>
</comment>
<dbReference type="OMA" id="ARTIDNY"/>
<protein>
    <submittedName>
        <fullName evidence="1">Uncharacterized protein</fullName>
    </submittedName>
</protein>
<dbReference type="GO" id="GO:0005840">
    <property type="term" value="C:ribosome"/>
    <property type="evidence" value="ECO:0007669"/>
    <property type="project" value="InterPro"/>
</dbReference>
<dbReference type="GO" id="GO:0003735">
    <property type="term" value="F:structural constituent of ribosome"/>
    <property type="evidence" value="ECO:0007669"/>
    <property type="project" value="InterPro"/>
</dbReference>
<sequence length="327" mass="36319">MHTDSFLLRDPVGPAAKCASLTSWSRLAETTKPPNLLQIPTRNYPCTSCACPHSIALCSELSARVFSDVVTDLLQQGKAMYLYLPSRCLASLAGRAGTSCGSRGFATLKKISELPSVKKKETGYFGVEWAMGRKPTEFNAFDVELPKEPFDPKPYKLHVRKYPGIASGLGAEYFYREDQRSPLTYYHLRCPAAGDTVLVGATDARAIQARTIDNYVKERTRGFAVQLILEGRGVKAYFEPKHPFLKVRLGVGAKVKDLTEYVTRDPDITVSVSKAGDLVVVHGPNKERVGTLAFRLYKKMTPILMPYTGKGAHFAFHPVKRKPMRKK</sequence>
<dbReference type="OrthoDB" id="407066at2759"/>